<keyword evidence="10" id="KW-1185">Reference proteome</keyword>
<dbReference type="OrthoDB" id="9803237at2"/>
<comment type="catalytic activity">
    <reaction evidence="7">
        <text>DNA(n) + a 2'-deoxyribonucleoside 5'-triphosphate = DNA(n+1) + diphosphate</text>
        <dbReference type="Rhea" id="RHEA:22508"/>
        <dbReference type="Rhea" id="RHEA-COMP:17339"/>
        <dbReference type="Rhea" id="RHEA-COMP:17340"/>
        <dbReference type="ChEBI" id="CHEBI:33019"/>
        <dbReference type="ChEBI" id="CHEBI:61560"/>
        <dbReference type="ChEBI" id="CHEBI:173112"/>
        <dbReference type="EC" id="2.7.7.7"/>
    </reaction>
</comment>
<proteinExistence type="predicted"/>
<keyword evidence="6" id="KW-0239">DNA-directed DNA polymerase</keyword>
<evidence type="ECO:0000256" key="6">
    <source>
        <dbReference type="ARBA" id="ARBA00022932"/>
    </source>
</evidence>
<dbReference type="Gene3D" id="1.10.150.870">
    <property type="match status" value="1"/>
</dbReference>
<dbReference type="KEGG" id="snay:FZC37_01900"/>
<evidence type="ECO:0000256" key="2">
    <source>
        <dbReference type="ARBA" id="ARBA00019114"/>
    </source>
</evidence>
<dbReference type="GO" id="GO:0003887">
    <property type="term" value="F:DNA-directed DNA polymerase activity"/>
    <property type="evidence" value="ECO:0007669"/>
    <property type="project" value="UniProtKB-KW"/>
</dbReference>
<accession>A0A5C0UIQ6</accession>
<dbReference type="PANTHER" id="PTHR32294:SF0">
    <property type="entry name" value="DNA POLYMERASE III SUBUNIT ALPHA"/>
    <property type="match status" value="1"/>
</dbReference>
<dbReference type="InterPro" id="IPR041931">
    <property type="entry name" value="DNA_pol3_alpha_thumb_dom"/>
</dbReference>
<dbReference type="Proteomes" id="UP000323844">
    <property type="component" value="Chromosome"/>
</dbReference>
<dbReference type="NCBIfam" id="TIGR00594">
    <property type="entry name" value="polc"/>
    <property type="match status" value="1"/>
</dbReference>
<dbReference type="AlphaFoldDB" id="A0A5C0UIQ6"/>
<dbReference type="Pfam" id="PF17657">
    <property type="entry name" value="DNA_pol3_finger"/>
    <property type="match status" value="1"/>
</dbReference>
<dbReference type="Gene3D" id="1.10.10.1600">
    <property type="entry name" value="Bacterial DNA polymerase III alpha subunit, thumb domain"/>
    <property type="match status" value="1"/>
</dbReference>
<evidence type="ECO:0000256" key="7">
    <source>
        <dbReference type="ARBA" id="ARBA00049244"/>
    </source>
</evidence>
<dbReference type="InterPro" id="IPR029460">
    <property type="entry name" value="DNAPol_HHH"/>
</dbReference>
<evidence type="ECO:0000256" key="4">
    <source>
        <dbReference type="ARBA" id="ARBA00022695"/>
    </source>
</evidence>
<keyword evidence="5" id="KW-0235">DNA replication</keyword>
<feature type="domain" description="Polymerase/histidinol phosphatase N-terminal" evidence="8">
    <location>
        <begin position="12"/>
        <end position="79"/>
    </location>
</feature>
<organism evidence="9 10">
    <name type="scientific">Candidatus Sneabacter namystus</name>
    <dbReference type="NCBI Taxonomy" id="2601646"/>
    <lineage>
        <taxon>Bacteria</taxon>
        <taxon>Pseudomonadati</taxon>
        <taxon>Pseudomonadota</taxon>
        <taxon>Alphaproteobacteria</taxon>
        <taxon>Rickettsiales</taxon>
        <taxon>Rickettsiaceae</taxon>
        <taxon>Rickettsieae</taxon>
        <taxon>Candidatus Sneabacter</taxon>
    </lineage>
</organism>
<dbReference type="GO" id="GO:0008408">
    <property type="term" value="F:3'-5' exonuclease activity"/>
    <property type="evidence" value="ECO:0007669"/>
    <property type="project" value="InterPro"/>
</dbReference>
<dbReference type="InterPro" id="IPR011708">
    <property type="entry name" value="DNA_pol3_alpha_NTPase_dom"/>
</dbReference>
<keyword evidence="3 9" id="KW-0808">Transferase</keyword>
<dbReference type="GO" id="GO:0006260">
    <property type="term" value="P:DNA replication"/>
    <property type="evidence" value="ECO:0007669"/>
    <property type="project" value="UniProtKB-KW"/>
</dbReference>
<dbReference type="Pfam" id="PF07733">
    <property type="entry name" value="DNA_pol3_alpha"/>
    <property type="match status" value="1"/>
</dbReference>
<evidence type="ECO:0000256" key="5">
    <source>
        <dbReference type="ARBA" id="ARBA00022705"/>
    </source>
</evidence>
<dbReference type="InterPro" id="IPR040982">
    <property type="entry name" value="DNA_pol3_finger"/>
</dbReference>
<dbReference type="InterPro" id="IPR004805">
    <property type="entry name" value="DnaE2/DnaE/PolC"/>
</dbReference>
<gene>
    <name evidence="9" type="primary">dnaE</name>
    <name evidence="9" type="ORF">FZC37_01900</name>
</gene>
<dbReference type="EMBL" id="CP043312">
    <property type="protein sequence ID" value="QEK39679.1"/>
    <property type="molecule type" value="Genomic_DNA"/>
</dbReference>
<dbReference type="SMART" id="SM00481">
    <property type="entry name" value="POLIIIAc"/>
    <property type="match status" value="1"/>
</dbReference>
<evidence type="ECO:0000256" key="3">
    <source>
        <dbReference type="ARBA" id="ARBA00022679"/>
    </source>
</evidence>
<dbReference type="Gene3D" id="3.20.20.140">
    <property type="entry name" value="Metal-dependent hydrolases"/>
    <property type="match status" value="1"/>
</dbReference>
<dbReference type="PANTHER" id="PTHR32294">
    <property type="entry name" value="DNA POLYMERASE III SUBUNIT ALPHA"/>
    <property type="match status" value="1"/>
</dbReference>
<sequence>MSDYRYKMKKFIHLKVQSGYSLLESIVRIDDLVDLACLNKMPALGLVDKGNMFGALEFSEKASKKGIQPIHGTIVKVHFLNNKKHISELVLIAKNDIGYQNLLHLVSEFCVTENHTSLPFSEIEKCKSGLIILSGYTKGLIGKLVLENRYSLAIELASKMQSTFGDNFYFEISRHGFKDECIETQYLQIARDLQIPVVATNEVLFLHKDMHDIHEIFLRIQHFSPDEKKVLYAKNSYFKTEEEMEKLFYDLPEALENSVLIAKRCSVRATTRDPILPSFQDNVDEKEIIKTLSRDGLVHRLSKITPDKANLLSDNKQYFERLEYELSVICEMGFAGYFLIISDLVQWAKKEGIPVGIGRGSGVGSVVAWSLLITDLDPIEFGLIFERFLNPHRISMPDFDIDFCQNKREKVIQYVQNKYGKKRVAHIITFGSLQAKAAIKDIARVLGLDFHIANKITEFIPFSAVNPVTLKKAIEKIPQLQSLYKGKIVKEINIEDDEAHEVSELIEKTLKISLAIEGLPRHISTHAAGIIIAGIDLVQIVPLYKSPHDDAILVQYSMKYAELSGLVKFDFLGLQTLTMISDCCKLLETRGVEIDISSINLKDKKTYDMLSKGKSMGVFQFESFGMRDNLTKLIPDKVEDLMALSSLYRPGPMEHIATYIACKFGNQKPSYMHPLLKPILEPTYGVIIYQEQVIEIAKAFAGYTAAKADLLRRAIGKKIASEMKKQEKEFTQGAVKNGIDISIANDVFSLIVKFAGYGFNKSHAAAYSVMSYQTAYLKAHYPREFFVSFLNLELRDFVKVNLLISEFKEIGYNVIKPDINSSVAYFSLSEKDDKSIITGLGLVKGTGIGIVQKIVSERQKSGQFTSISDFVYRMSDKDLSKKAIEGLILSGCFDSLHPDRYQLYHNLDRIMSHMYSMYNKKSGIQTSFNALDTKILTLEKQRITEDIFSRLYDELEYTGIFLSGHPASEYFSFLEEKRIRPFTFVKTLQDGIHYVNLAVVILKKDVRSSNRGVFANLIVSDPTSTFEVSIFNENLLRDVSHKLQLKTAVILKCEIYKSDNSMRITVAGVELCDDILQTRQHTINLSVNNTEELLNCINLLKNCPYKEQGNVQVVFFLKTEFGLDAKVALPMLFEMKYANIRALQPFSIKR</sequence>
<evidence type="ECO:0000256" key="1">
    <source>
        <dbReference type="ARBA" id="ARBA00012417"/>
    </source>
</evidence>
<dbReference type="InterPro" id="IPR003141">
    <property type="entry name" value="Pol/His_phosphatase_N"/>
</dbReference>
<dbReference type="CDD" id="cd04485">
    <property type="entry name" value="DnaE_OBF"/>
    <property type="match status" value="1"/>
</dbReference>
<protein>
    <recommendedName>
        <fullName evidence="2">DNA polymerase III subunit alpha</fullName>
        <ecNumber evidence="1">2.7.7.7</ecNumber>
    </recommendedName>
</protein>
<dbReference type="InterPro" id="IPR004013">
    <property type="entry name" value="PHP_dom"/>
</dbReference>
<evidence type="ECO:0000313" key="9">
    <source>
        <dbReference type="EMBL" id="QEK39679.1"/>
    </source>
</evidence>
<evidence type="ECO:0000313" key="10">
    <source>
        <dbReference type="Proteomes" id="UP000323844"/>
    </source>
</evidence>
<name>A0A5C0UIQ6_9RICK</name>
<dbReference type="NCBIfam" id="NF004226">
    <property type="entry name" value="PRK05673.1"/>
    <property type="match status" value="1"/>
</dbReference>
<dbReference type="EC" id="2.7.7.7" evidence="1"/>
<keyword evidence="4 9" id="KW-0548">Nucleotidyltransferase</keyword>
<dbReference type="Pfam" id="PF14579">
    <property type="entry name" value="HHH_6"/>
    <property type="match status" value="1"/>
</dbReference>
<reference evidence="9 10" key="1">
    <citation type="submission" date="2019-08" db="EMBL/GenBank/DDBJ databases">
        <title>Highly reduced genomes of protist endosymbionts show evolutionary convergence.</title>
        <authorList>
            <person name="George E."/>
            <person name="Husnik F."/>
            <person name="Tashyreva D."/>
            <person name="Prokopchuk G."/>
            <person name="Horak A."/>
            <person name="Kwong W.K."/>
            <person name="Lukes J."/>
            <person name="Keeling P.J."/>
        </authorList>
    </citation>
    <scope>NUCLEOTIDE SEQUENCE [LARGE SCALE GENOMIC DNA]</scope>
    <source>
        <strain evidence="9">1621</strain>
    </source>
</reference>
<dbReference type="Pfam" id="PF02811">
    <property type="entry name" value="PHP"/>
    <property type="match status" value="1"/>
</dbReference>
<evidence type="ECO:0000259" key="8">
    <source>
        <dbReference type="SMART" id="SM00481"/>
    </source>
</evidence>